<dbReference type="EMBL" id="JAAOAM010000513">
    <property type="protein sequence ID" value="KAF5530048.1"/>
    <property type="molecule type" value="Genomic_DNA"/>
</dbReference>
<feature type="region of interest" description="Disordered" evidence="2">
    <location>
        <begin position="1"/>
        <end position="42"/>
    </location>
</feature>
<accession>A0A8H5MIL0</accession>
<feature type="compositionally biased region" description="Polar residues" evidence="2">
    <location>
        <begin position="313"/>
        <end position="326"/>
    </location>
</feature>
<keyword evidence="1" id="KW-0175">Coiled coil</keyword>
<feature type="coiled-coil region" evidence="1">
    <location>
        <begin position="421"/>
        <end position="455"/>
    </location>
</feature>
<gene>
    <name evidence="3" type="ORF">FMEXI_13789</name>
</gene>
<feature type="compositionally biased region" description="Acidic residues" evidence="2">
    <location>
        <begin position="25"/>
        <end position="35"/>
    </location>
</feature>
<organism evidence="3 4">
    <name type="scientific">Fusarium mexicanum</name>
    <dbReference type="NCBI Taxonomy" id="751941"/>
    <lineage>
        <taxon>Eukaryota</taxon>
        <taxon>Fungi</taxon>
        <taxon>Dikarya</taxon>
        <taxon>Ascomycota</taxon>
        <taxon>Pezizomycotina</taxon>
        <taxon>Sordariomycetes</taxon>
        <taxon>Hypocreomycetidae</taxon>
        <taxon>Hypocreales</taxon>
        <taxon>Nectriaceae</taxon>
        <taxon>Fusarium</taxon>
        <taxon>Fusarium fujikuroi species complex</taxon>
    </lineage>
</organism>
<dbReference type="AlphaFoldDB" id="A0A8H5MIL0"/>
<proteinExistence type="predicted"/>
<dbReference type="Proteomes" id="UP000522262">
    <property type="component" value="Unassembled WGS sequence"/>
</dbReference>
<protein>
    <submittedName>
        <fullName evidence="3">Uncharacterized protein</fullName>
    </submittedName>
</protein>
<evidence type="ECO:0000313" key="3">
    <source>
        <dbReference type="EMBL" id="KAF5530048.1"/>
    </source>
</evidence>
<evidence type="ECO:0000256" key="1">
    <source>
        <dbReference type="SAM" id="Coils"/>
    </source>
</evidence>
<name>A0A8H5MIL0_9HYPO</name>
<reference evidence="3 4" key="1">
    <citation type="submission" date="2020-05" db="EMBL/GenBank/DDBJ databases">
        <title>Identification and distribution of gene clusters putatively required for synthesis of sphingolipid metabolism inhibitors in phylogenetically diverse species of the filamentous fungus Fusarium.</title>
        <authorList>
            <person name="Kim H.-S."/>
            <person name="Busman M."/>
            <person name="Brown D.W."/>
            <person name="Divon H."/>
            <person name="Uhlig S."/>
            <person name="Proctor R.H."/>
        </authorList>
    </citation>
    <scope>NUCLEOTIDE SEQUENCE [LARGE SCALE GENOMIC DNA]</scope>
    <source>
        <strain evidence="3 4">NRRL 53147</strain>
    </source>
</reference>
<sequence>MSERRPKRAATSAPQDEPPSKRPDVDEEDDSPSEEALEHAKRLFDRRRRVTKSTAAEIVRRITQPTPEGWSDDDEAVISGYWDASPAKTHSAKINQGQHAALLTLFKTSIRVVGLAPITMISPIHSLRYQPVSRDNSGVDSIYSDTFCILLPALIVHPGFGRNRHHIIWVMQYAVACRLDDRRAWPHEQYSGYCPALELVSHRIGNSLAPEPIHAMHKSAREEVVAQGDRDPTQWSDFLYHVGETVASHGSPRPPVALEKAVDTMEWPKEDMRYPVSEAWKAWKIVKQGRDAPAIKQLPELFELLHKDIYRQTYSPSSPVPSSNQDESVDVNPQPPSPEDENPTDEIGTGNDHAENVFDSSEHSCLEEGAGYGEDMMVPVIDDPVSETGFPTPLPPALQPSLVAQINNRLSDFMKQERKIRAEQERKIYALESKVDGLEMQLADKQRQIDLLSNARRETDSKVGRLLDDQFSAHVNFHFKSRQDSLFQQRVAVLEHRLGIPQSHGLSNRQNMELVASTAPEQPTVIPSTTQNTSLEQHPELAISATRGKDAEGANNELVPRGAWWQSAD</sequence>
<keyword evidence="4" id="KW-1185">Reference proteome</keyword>
<evidence type="ECO:0000313" key="4">
    <source>
        <dbReference type="Proteomes" id="UP000522262"/>
    </source>
</evidence>
<comment type="caution">
    <text evidence="3">The sequence shown here is derived from an EMBL/GenBank/DDBJ whole genome shotgun (WGS) entry which is preliminary data.</text>
</comment>
<evidence type="ECO:0000256" key="2">
    <source>
        <dbReference type="SAM" id="MobiDB-lite"/>
    </source>
</evidence>
<feature type="region of interest" description="Disordered" evidence="2">
    <location>
        <begin position="313"/>
        <end position="357"/>
    </location>
</feature>